<dbReference type="AlphaFoldDB" id="A0AAP0MYZ2"/>
<name>A0AAP0MYZ2_9ROSI</name>
<proteinExistence type="predicted"/>
<accession>A0AAP0MYZ2</accession>
<keyword evidence="2" id="KW-1185">Reference proteome</keyword>
<comment type="caution">
    <text evidence="1">The sequence shown here is derived from an EMBL/GenBank/DDBJ whole genome shotgun (WGS) entry which is preliminary data.</text>
</comment>
<evidence type="ECO:0000313" key="1">
    <source>
        <dbReference type="EMBL" id="KAK9222517.1"/>
    </source>
</evidence>
<dbReference type="Proteomes" id="UP001428341">
    <property type="component" value="Unassembled WGS sequence"/>
</dbReference>
<evidence type="ECO:0000313" key="2">
    <source>
        <dbReference type="Proteomes" id="UP001428341"/>
    </source>
</evidence>
<dbReference type="EMBL" id="JBCGBO010000002">
    <property type="protein sequence ID" value="KAK9222517.1"/>
    <property type="molecule type" value="Genomic_DNA"/>
</dbReference>
<sequence>MVDNKQLAEALEKVKRSFSSLEVALDKAEDGKEVMTGPKELTRNKPNTELQERKCQSEIDGYQIIKRSRVDTAHKSDYKRSNMKDYYRSFNDKDLIEQINCDIVKVFVCYEALEGNFDIAMADNKQLAEALEKVKRSFSSLEVALDKVEDGVMKGTAKQIKRGRS</sequence>
<organism evidence="1 2">
    <name type="scientific">Citrus x changshan-huyou</name>
    <dbReference type="NCBI Taxonomy" id="2935761"/>
    <lineage>
        <taxon>Eukaryota</taxon>
        <taxon>Viridiplantae</taxon>
        <taxon>Streptophyta</taxon>
        <taxon>Embryophyta</taxon>
        <taxon>Tracheophyta</taxon>
        <taxon>Spermatophyta</taxon>
        <taxon>Magnoliopsida</taxon>
        <taxon>eudicotyledons</taxon>
        <taxon>Gunneridae</taxon>
        <taxon>Pentapetalae</taxon>
        <taxon>rosids</taxon>
        <taxon>malvids</taxon>
        <taxon>Sapindales</taxon>
        <taxon>Rutaceae</taxon>
        <taxon>Aurantioideae</taxon>
        <taxon>Citrus</taxon>
    </lineage>
</organism>
<reference evidence="1 2" key="1">
    <citation type="submission" date="2024-05" db="EMBL/GenBank/DDBJ databases">
        <title>Haplotype-resolved chromosome-level genome assembly of Huyou (Citrus changshanensis).</title>
        <authorList>
            <person name="Miao C."/>
            <person name="Chen W."/>
            <person name="Wu Y."/>
            <person name="Wang L."/>
            <person name="Zhao S."/>
            <person name="Grierson D."/>
            <person name="Xu C."/>
            <person name="Chen K."/>
        </authorList>
    </citation>
    <scope>NUCLEOTIDE SEQUENCE [LARGE SCALE GENOMIC DNA]</scope>
    <source>
        <strain evidence="1">01-14</strain>
        <tissue evidence="1">Leaf</tissue>
    </source>
</reference>
<protein>
    <submittedName>
        <fullName evidence="1">Uncharacterized protein</fullName>
    </submittedName>
</protein>
<gene>
    <name evidence="1" type="ORF">WN944_010953</name>
</gene>